<feature type="chain" id="PRO_5015699484" description="6-bladed beta-propeller" evidence="1">
    <location>
        <begin position="22"/>
        <end position="415"/>
    </location>
</feature>
<name>A0A2T7BF82_9BACT</name>
<evidence type="ECO:0000313" key="2">
    <source>
        <dbReference type="EMBL" id="PUZ24939.1"/>
    </source>
</evidence>
<keyword evidence="1" id="KW-0732">Signal</keyword>
<dbReference type="EMBL" id="QCYK01000002">
    <property type="protein sequence ID" value="PUZ24939.1"/>
    <property type="molecule type" value="Genomic_DNA"/>
</dbReference>
<sequence length="415" mass="47180">MKLKCYTTLLLLFLINGTGFAQDIVPTDTTKVSILRIDPSNAMGGNVSDVFSLVNYIPLETTSESIFGNISQLEILNGYYIILDYDKNAIFIFTLNGKYHSKIQGKPHSPIYKFLINKWTNQIIYTSDNYRTVTYCDLNGKVIKTEKNMSSNGIPNIYLNSHFISEDQLLSYDQYRNIDSTSKYFTSYTRSLLRFGNPIHAIGMPYSQQYAKIDILSTTVGPLTTFGNDTVFLFAKPYSYDLYFVSPHCIKQVYKLVFPQASSLPADFLTNSEYDFKRIDFIQKNPEMIFALNNCYLLGNNLLFEASSYKARQDDNILYNLESGNVIAIKHILPDSLSYNLPIIDLVSANFENIGFAYCDGSYIYTSLSSLCLFQTRDANGINQKTMPEILQSYFKKGTSKDNPVIVQLKLKANL</sequence>
<dbReference type="Pfam" id="PF17170">
    <property type="entry name" value="DUF5128"/>
    <property type="match status" value="1"/>
</dbReference>
<reference evidence="2 3" key="1">
    <citation type="submission" date="2018-04" db="EMBL/GenBank/DDBJ databases">
        <title>Chitinophaga fuyangensis sp. nov., isolated from soil in a chemical factory.</title>
        <authorList>
            <person name="Chen K."/>
        </authorList>
    </citation>
    <scope>NUCLEOTIDE SEQUENCE [LARGE SCALE GENOMIC DNA]</scope>
    <source>
        <strain evidence="2 3">LY-1</strain>
    </source>
</reference>
<evidence type="ECO:0008006" key="4">
    <source>
        <dbReference type="Google" id="ProtNLM"/>
    </source>
</evidence>
<dbReference type="OrthoDB" id="828283at2"/>
<accession>A0A2T7BF82</accession>
<organism evidence="2 3">
    <name type="scientific">Chitinophaga parva</name>
    <dbReference type="NCBI Taxonomy" id="2169414"/>
    <lineage>
        <taxon>Bacteria</taxon>
        <taxon>Pseudomonadati</taxon>
        <taxon>Bacteroidota</taxon>
        <taxon>Chitinophagia</taxon>
        <taxon>Chitinophagales</taxon>
        <taxon>Chitinophagaceae</taxon>
        <taxon>Chitinophaga</taxon>
    </lineage>
</organism>
<proteinExistence type="predicted"/>
<protein>
    <recommendedName>
        <fullName evidence="4">6-bladed beta-propeller</fullName>
    </recommendedName>
</protein>
<dbReference type="RefSeq" id="WP_108686776.1">
    <property type="nucleotide sequence ID" value="NZ_QCYK01000002.1"/>
</dbReference>
<dbReference type="Proteomes" id="UP000244450">
    <property type="component" value="Unassembled WGS sequence"/>
</dbReference>
<comment type="caution">
    <text evidence="2">The sequence shown here is derived from an EMBL/GenBank/DDBJ whole genome shotgun (WGS) entry which is preliminary data.</text>
</comment>
<dbReference type="AlphaFoldDB" id="A0A2T7BF82"/>
<evidence type="ECO:0000256" key="1">
    <source>
        <dbReference type="SAM" id="SignalP"/>
    </source>
</evidence>
<gene>
    <name evidence="2" type="ORF">DCC81_11520</name>
</gene>
<keyword evidence="3" id="KW-1185">Reference proteome</keyword>
<feature type="signal peptide" evidence="1">
    <location>
        <begin position="1"/>
        <end position="21"/>
    </location>
</feature>
<dbReference type="SUPFAM" id="SSF101898">
    <property type="entry name" value="NHL repeat"/>
    <property type="match status" value="1"/>
</dbReference>
<evidence type="ECO:0000313" key="3">
    <source>
        <dbReference type="Proteomes" id="UP000244450"/>
    </source>
</evidence>